<evidence type="ECO:0000313" key="3">
    <source>
        <dbReference type="EMBL" id="MDO7841126.1"/>
    </source>
</evidence>
<evidence type="ECO:0000256" key="1">
    <source>
        <dbReference type="SAM" id="SignalP"/>
    </source>
</evidence>
<dbReference type="NCBIfam" id="TIGR02595">
    <property type="entry name" value="PEP_CTERM"/>
    <property type="match status" value="1"/>
</dbReference>
<name>A0ABT8ZU79_9SPHN</name>
<dbReference type="InterPro" id="IPR013424">
    <property type="entry name" value="Ice-binding_C"/>
</dbReference>
<feature type="signal peptide" evidence="1">
    <location>
        <begin position="1"/>
        <end position="17"/>
    </location>
</feature>
<proteinExistence type="predicted"/>
<comment type="caution">
    <text evidence="3">The sequence shown here is derived from an EMBL/GenBank/DDBJ whole genome shotgun (WGS) entry which is preliminary data.</text>
</comment>
<evidence type="ECO:0000259" key="2">
    <source>
        <dbReference type="Pfam" id="PF07589"/>
    </source>
</evidence>
<reference evidence="3" key="1">
    <citation type="submission" date="2023-07" db="EMBL/GenBank/DDBJ databases">
        <authorList>
            <person name="Kim M.K."/>
        </authorList>
    </citation>
    <scope>NUCLEOTIDE SEQUENCE</scope>
    <source>
        <strain evidence="3">CA1-15</strain>
    </source>
</reference>
<organism evidence="3 4">
    <name type="scientific">Sphingomonas immobilis</name>
    <dbReference type="NCBI Taxonomy" id="3063997"/>
    <lineage>
        <taxon>Bacteria</taxon>
        <taxon>Pseudomonadati</taxon>
        <taxon>Pseudomonadota</taxon>
        <taxon>Alphaproteobacteria</taxon>
        <taxon>Sphingomonadales</taxon>
        <taxon>Sphingomonadaceae</taxon>
        <taxon>Sphingomonas</taxon>
    </lineage>
</organism>
<sequence length="215" mass="21887">MVAAVAAMVLAPAAAHAQASFYTDVNAYQAAVTGNTTTIITVPSSTQGTTYNYNTLSISDPGGIQTTGNPTGDYPGGPNYITLFDAPSANTLATVSLTGGSYRGGGFYFGNVGGFTSGTITVNGTSSSFSMADNGTGSYGPTFVGFTSSSPITSFTLAMDGFPDYGIDMVGSYQLATGLASTAPEPATWAMMIGGFGFIGGMLRRRRREDIAALA</sequence>
<feature type="domain" description="Ice-binding protein C-terminal" evidence="2">
    <location>
        <begin position="183"/>
        <end position="207"/>
    </location>
</feature>
<dbReference type="EMBL" id="JAUQSZ010000001">
    <property type="protein sequence ID" value="MDO7841126.1"/>
    <property type="molecule type" value="Genomic_DNA"/>
</dbReference>
<keyword evidence="1" id="KW-0732">Signal</keyword>
<keyword evidence="4" id="KW-1185">Reference proteome</keyword>
<dbReference type="Proteomes" id="UP001176468">
    <property type="component" value="Unassembled WGS sequence"/>
</dbReference>
<gene>
    <name evidence="3" type="ORF">Q5H94_02200</name>
</gene>
<dbReference type="NCBIfam" id="NF035944">
    <property type="entry name" value="PEPxxWA-CTERM"/>
    <property type="match status" value="1"/>
</dbReference>
<dbReference type="Pfam" id="PF07589">
    <property type="entry name" value="PEP-CTERM"/>
    <property type="match status" value="1"/>
</dbReference>
<feature type="chain" id="PRO_5046038472" evidence="1">
    <location>
        <begin position="18"/>
        <end position="215"/>
    </location>
</feature>
<protein>
    <submittedName>
        <fullName evidence="3">PEPxxWA-CTERM sorting domain-containing protein</fullName>
    </submittedName>
</protein>
<accession>A0ABT8ZU79</accession>
<evidence type="ECO:0000313" key="4">
    <source>
        <dbReference type="Proteomes" id="UP001176468"/>
    </source>
</evidence>